<comment type="similarity">
    <text evidence="2">Belongs to the bacterial solute-binding protein 5 family.</text>
</comment>
<dbReference type="PANTHER" id="PTHR30290">
    <property type="entry name" value="PERIPLASMIC BINDING COMPONENT OF ABC TRANSPORTER"/>
    <property type="match status" value="1"/>
</dbReference>
<evidence type="ECO:0000313" key="6">
    <source>
        <dbReference type="Proteomes" id="UP000199647"/>
    </source>
</evidence>
<dbReference type="RefSeq" id="WP_177176853.1">
    <property type="nucleotide sequence ID" value="NZ_FOFG01000009.1"/>
</dbReference>
<dbReference type="InterPro" id="IPR039424">
    <property type="entry name" value="SBP_5"/>
</dbReference>
<evidence type="ECO:0000256" key="2">
    <source>
        <dbReference type="ARBA" id="ARBA00005695"/>
    </source>
</evidence>
<dbReference type="AlphaFoldDB" id="A0A1H9K4K8"/>
<reference evidence="5 6" key="1">
    <citation type="submission" date="2016-10" db="EMBL/GenBank/DDBJ databases">
        <authorList>
            <person name="de Groot N.N."/>
        </authorList>
    </citation>
    <scope>NUCLEOTIDE SEQUENCE [LARGE SCALE GENOMIC DNA]</scope>
    <source>
        <strain evidence="5 6">A52C2</strain>
    </source>
</reference>
<name>A0A1H9K4K8_9HYPH</name>
<dbReference type="EMBL" id="FOFG01000009">
    <property type="protein sequence ID" value="SEQ94186.1"/>
    <property type="molecule type" value="Genomic_DNA"/>
</dbReference>
<dbReference type="Gene3D" id="3.40.190.10">
    <property type="entry name" value="Periplasmic binding protein-like II"/>
    <property type="match status" value="1"/>
</dbReference>
<dbReference type="InterPro" id="IPR000914">
    <property type="entry name" value="SBP_5_dom"/>
</dbReference>
<feature type="chain" id="PRO_5011755262" evidence="3">
    <location>
        <begin position="25"/>
        <end position="687"/>
    </location>
</feature>
<dbReference type="STRING" id="1855383.SAMN05216548_10982"/>
<accession>A0A1H9K4K8</accession>
<protein>
    <submittedName>
        <fullName evidence="5">Peptide/nickel transport system substrate-binding protein</fullName>
    </submittedName>
</protein>
<keyword evidence="6" id="KW-1185">Reference proteome</keyword>
<dbReference type="Proteomes" id="UP000199647">
    <property type="component" value="Unassembled WGS sequence"/>
</dbReference>
<dbReference type="SUPFAM" id="SSF53850">
    <property type="entry name" value="Periplasmic binding protein-like II"/>
    <property type="match status" value="1"/>
</dbReference>
<evidence type="ECO:0000259" key="4">
    <source>
        <dbReference type="Pfam" id="PF00496"/>
    </source>
</evidence>
<dbReference type="Pfam" id="PF00496">
    <property type="entry name" value="SBP_bac_5"/>
    <property type="match status" value="1"/>
</dbReference>
<feature type="signal peptide" evidence="3">
    <location>
        <begin position="1"/>
        <end position="24"/>
    </location>
</feature>
<comment type="subcellular location">
    <subcellularLocation>
        <location evidence="1">Periplasm</location>
    </subcellularLocation>
</comment>
<evidence type="ECO:0000313" key="5">
    <source>
        <dbReference type="EMBL" id="SEQ94186.1"/>
    </source>
</evidence>
<dbReference type="Gene3D" id="3.10.105.10">
    <property type="entry name" value="Dipeptide-binding Protein, Domain 3"/>
    <property type="match status" value="1"/>
</dbReference>
<keyword evidence="3" id="KW-0732">Signal</keyword>
<dbReference type="GO" id="GO:0015833">
    <property type="term" value="P:peptide transport"/>
    <property type="evidence" value="ECO:0007669"/>
    <property type="project" value="TreeGrafter"/>
</dbReference>
<dbReference type="GO" id="GO:1904680">
    <property type="term" value="F:peptide transmembrane transporter activity"/>
    <property type="evidence" value="ECO:0007669"/>
    <property type="project" value="TreeGrafter"/>
</dbReference>
<evidence type="ECO:0000256" key="3">
    <source>
        <dbReference type="SAM" id="SignalP"/>
    </source>
</evidence>
<dbReference type="PANTHER" id="PTHR30290:SF62">
    <property type="entry name" value="OLIGOPEPTIDE ABC TRANSPORTER, PERIPLASMIC OLIGOPEPTIDE-BINDING PROTEIN"/>
    <property type="match status" value="1"/>
</dbReference>
<evidence type="ECO:0000256" key="1">
    <source>
        <dbReference type="ARBA" id="ARBA00004418"/>
    </source>
</evidence>
<proteinExistence type="inferred from homology"/>
<gene>
    <name evidence="5" type="ORF">SAMN05216548_10982</name>
</gene>
<sequence length="687" mass="76672">MMHWRTTVAAVACLGLWSAGVARAQELKGPVPVPAGKSLQKGERTQVAYDKLMQIKALPSYSEPDWVKALVDQGKLPPVKDRLPAKPIVVDTSSVEGTGVYGGVIRHVSGARPQGWNWMAGNILAWGGVEEIESQCLVRLAPVWMLTPEKSEPLPQLATHWEWSDDGHALTMHLLEGAKWSDGQPFGADDVMFLWNDNMGDLNVPAWGRPEAFGAGTTLEKVDDNTIRWHFKEKNPATTLYQMGFQKLCPGPAHILKPLHPKYNKSATYQSYINALKPENTPVVSMGPWTVTEYKPDQLMVMRRNPYFYEVDEKGNQLPYLDEVQYKLSTWEDRTVQTVAGSADYANMEDPSIYLESLRQAKNPDFPDKIIWGARALDWSVLLNYSTNCGVQNDRDKAIRNLNRTLDFRRIITQGMDREAIGQSLVRGPFITPFPGGLHLESDFGQPDMAVYYPYDLAGAKAALAKLGFKDTDGDGIVNWPKTAMSGPLAGQNLQINLLYTTLYTTDSNVAQSVVSMMRDLGVSILLQPNSTELENTIGTCQWDWMVRRIDHDAQAPLLYLDRIAPLAANNPEWHHGTAQENQNLLPFEKQLVDIIGQIRTEVDPAKRNALLRDYDKVATENVYQVGLVAVPAAILINKRFHNVPPGTPVLAYGWGEDASMRERFWVAKQDQGKVSELAPKTLPGVK</sequence>
<feature type="domain" description="Solute-binding protein family 5" evidence="4">
    <location>
        <begin position="153"/>
        <end position="546"/>
    </location>
</feature>
<organism evidence="5 6">
    <name type="scientific">Faunimonas pinastri</name>
    <dbReference type="NCBI Taxonomy" id="1855383"/>
    <lineage>
        <taxon>Bacteria</taxon>
        <taxon>Pseudomonadati</taxon>
        <taxon>Pseudomonadota</taxon>
        <taxon>Alphaproteobacteria</taxon>
        <taxon>Hyphomicrobiales</taxon>
        <taxon>Afifellaceae</taxon>
        <taxon>Faunimonas</taxon>
    </lineage>
</organism>